<dbReference type="Gene3D" id="2.60.120.10">
    <property type="entry name" value="Jelly Rolls"/>
    <property type="match status" value="1"/>
</dbReference>
<dbReference type="Pfam" id="PF07883">
    <property type="entry name" value="Cupin_2"/>
    <property type="match status" value="1"/>
</dbReference>
<evidence type="ECO:0000259" key="1">
    <source>
        <dbReference type="Pfam" id="PF07883"/>
    </source>
</evidence>
<sequence>MSRVYNSYYRNDHSQAEALLMSIQREASAINLYQRLAHTAPNEHHRNHILYALEGKQNHLQQFTEHYLSLTGSQPEYHVDPVAFYGYKDGLKIAYTAETEGCHAYQNLCQRSENPYVQQIFMQASAEKKESASRMEWLYRDTPAEIRDYGGKPLVININEASKQNNTYRTALWTGEHLQVTLMSIDVGDDIGLEVHPNTDQFLRIEEGEGIVQMGDSQDQLDFVVPAYDDFAIMIPAGKWHNLTNTGNKPLKLYAIYAPPEHPFGTVHPTKAAAMAAEASE</sequence>
<dbReference type="SUPFAM" id="SSF51182">
    <property type="entry name" value="RmlC-like cupins"/>
    <property type="match status" value="1"/>
</dbReference>
<dbReference type="Gene3D" id="1.20.1260.10">
    <property type="match status" value="1"/>
</dbReference>
<dbReference type="InterPro" id="IPR012347">
    <property type="entry name" value="Ferritin-like"/>
</dbReference>
<dbReference type="InterPro" id="IPR052538">
    <property type="entry name" value="Flavonoid_dioxygenase-like"/>
</dbReference>
<feature type="domain" description="Cupin type-2" evidence="1">
    <location>
        <begin position="182"/>
        <end position="257"/>
    </location>
</feature>
<proteinExistence type="predicted"/>
<accession>A0A1V3G870</accession>
<protein>
    <submittedName>
        <fullName evidence="2">Cupin</fullName>
    </submittedName>
</protein>
<dbReference type="CDD" id="cd02223">
    <property type="entry name" value="cupin_Bh2720-like"/>
    <property type="match status" value="1"/>
</dbReference>
<dbReference type="OrthoDB" id="3231985at2"/>
<gene>
    <name evidence="2" type="ORF">UN64_11040</name>
</gene>
<dbReference type="Proteomes" id="UP000188597">
    <property type="component" value="Unassembled WGS sequence"/>
</dbReference>
<dbReference type="SUPFAM" id="SSF47240">
    <property type="entry name" value="Ferritin-like"/>
    <property type="match status" value="1"/>
</dbReference>
<dbReference type="InterPro" id="IPR011051">
    <property type="entry name" value="RmlC_Cupin_sf"/>
</dbReference>
<dbReference type="InterPro" id="IPR013096">
    <property type="entry name" value="Cupin_2"/>
</dbReference>
<dbReference type="CDD" id="cd00657">
    <property type="entry name" value="Ferritin_like"/>
    <property type="match status" value="1"/>
</dbReference>
<dbReference type="EMBL" id="MQMF01000002">
    <property type="protein sequence ID" value="OOE12599.1"/>
    <property type="molecule type" value="Genomic_DNA"/>
</dbReference>
<comment type="caution">
    <text evidence="2">The sequence shown here is derived from an EMBL/GenBank/DDBJ whole genome shotgun (WGS) entry which is preliminary data.</text>
</comment>
<name>A0A1V3G870_9BACL</name>
<dbReference type="AlphaFoldDB" id="A0A1V3G870"/>
<evidence type="ECO:0000313" key="3">
    <source>
        <dbReference type="Proteomes" id="UP000188597"/>
    </source>
</evidence>
<reference evidence="2 3" key="1">
    <citation type="submission" date="2016-11" db="EMBL/GenBank/DDBJ databases">
        <authorList>
            <person name="Jaros S."/>
            <person name="Januszkiewicz K."/>
            <person name="Wedrychowicz H."/>
        </authorList>
    </citation>
    <scope>NUCLEOTIDE SEQUENCE [LARGE SCALE GENOMIC DNA]</scope>
    <source>
        <strain evidence="2 3">Con a/3</strain>
    </source>
</reference>
<dbReference type="InterPro" id="IPR009078">
    <property type="entry name" value="Ferritin-like_SF"/>
</dbReference>
<dbReference type="InterPro" id="IPR014710">
    <property type="entry name" value="RmlC-like_jellyroll"/>
</dbReference>
<evidence type="ECO:0000313" key="2">
    <source>
        <dbReference type="EMBL" id="OOE12599.1"/>
    </source>
</evidence>
<organism evidence="2 3">
    <name type="scientific">Fictibacillus arsenicus</name>
    <dbReference type="NCBI Taxonomy" id="255247"/>
    <lineage>
        <taxon>Bacteria</taxon>
        <taxon>Bacillati</taxon>
        <taxon>Bacillota</taxon>
        <taxon>Bacilli</taxon>
        <taxon>Bacillales</taxon>
        <taxon>Fictibacillaceae</taxon>
        <taxon>Fictibacillus</taxon>
    </lineage>
</organism>
<dbReference type="PANTHER" id="PTHR43346">
    <property type="entry name" value="LIGAND BINDING DOMAIN PROTEIN, PUTATIVE (AFU_ORTHOLOGUE AFUA_6G14370)-RELATED"/>
    <property type="match status" value="1"/>
</dbReference>
<dbReference type="PANTHER" id="PTHR43346:SF1">
    <property type="entry name" value="QUERCETIN 2,3-DIOXYGENASE-RELATED"/>
    <property type="match status" value="1"/>
</dbReference>